<keyword evidence="2" id="KW-0804">Transcription</keyword>
<feature type="region of interest" description="Leucine repeat II (LRII)" evidence="3">
    <location>
        <begin position="317"/>
        <end position="349"/>
    </location>
</feature>
<evidence type="ECO:0000313" key="5">
    <source>
        <dbReference type="EMBL" id="KAF5819171.1"/>
    </source>
</evidence>
<gene>
    <name evidence="6" type="ORF">HannXRQ_Chr02g0048461</name>
    <name evidence="5" type="ORF">HanXRQr2_Chr02g0074611</name>
</gene>
<name>A0A251VIB0_HELAN</name>
<reference evidence="5" key="3">
    <citation type="submission" date="2020-06" db="EMBL/GenBank/DDBJ databases">
        <title>Helianthus annuus Genome sequencing and assembly Release 2.</title>
        <authorList>
            <person name="Gouzy J."/>
            <person name="Langlade N."/>
            <person name="Munos S."/>
        </authorList>
    </citation>
    <scope>NUCLEOTIDE SEQUENCE</scope>
    <source>
        <tissue evidence="5">Leaves</tissue>
    </source>
</reference>
<accession>A0A251VIB0</accession>
<feature type="region of interest" description="Disordered" evidence="4">
    <location>
        <begin position="1"/>
        <end position="41"/>
    </location>
</feature>
<feature type="compositionally biased region" description="Basic and acidic residues" evidence="4">
    <location>
        <begin position="1"/>
        <end position="15"/>
    </location>
</feature>
<dbReference type="GO" id="GO:0005634">
    <property type="term" value="C:nucleus"/>
    <property type="evidence" value="ECO:0000318"/>
    <property type="project" value="GO_Central"/>
</dbReference>
<protein>
    <submittedName>
        <fullName evidence="6">Putative transcription factor GRAS</fullName>
    </submittedName>
    <submittedName>
        <fullName evidence="5">Transcription factor GRAS family</fullName>
    </submittedName>
</protein>
<dbReference type="InterPro" id="IPR005202">
    <property type="entry name" value="TF_GRAS"/>
</dbReference>
<dbReference type="PANTHER" id="PTHR31636">
    <property type="entry name" value="OSJNBA0084A10.13 PROTEIN-RELATED"/>
    <property type="match status" value="1"/>
</dbReference>
<dbReference type="OMA" id="INACTIA"/>
<comment type="caution">
    <text evidence="3">Lacks conserved residue(s) required for the propagation of feature annotation.</text>
</comment>
<dbReference type="OrthoDB" id="770224at2759"/>
<proteinExistence type="inferred from homology"/>
<dbReference type="AlphaFoldDB" id="A0A251VIB0"/>
<dbReference type="InParanoid" id="A0A251VIB0"/>
<evidence type="ECO:0000256" key="4">
    <source>
        <dbReference type="SAM" id="MobiDB-lite"/>
    </source>
</evidence>
<evidence type="ECO:0000256" key="2">
    <source>
        <dbReference type="ARBA" id="ARBA00023163"/>
    </source>
</evidence>
<evidence type="ECO:0000256" key="3">
    <source>
        <dbReference type="PROSITE-ProRule" id="PRU01191"/>
    </source>
</evidence>
<dbReference type="EMBL" id="MNCJ02000317">
    <property type="protein sequence ID" value="KAF5819171.1"/>
    <property type="molecule type" value="Genomic_DNA"/>
</dbReference>
<comment type="similarity">
    <text evidence="3">Belongs to the GRAS family.</text>
</comment>
<reference evidence="5 7" key="1">
    <citation type="journal article" date="2017" name="Nature">
        <title>The sunflower genome provides insights into oil metabolism, flowering and Asterid evolution.</title>
        <authorList>
            <person name="Badouin H."/>
            <person name="Gouzy J."/>
            <person name="Grassa C.J."/>
            <person name="Murat F."/>
            <person name="Staton S.E."/>
            <person name="Cottret L."/>
            <person name="Lelandais-Briere C."/>
            <person name="Owens G.L."/>
            <person name="Carrere S."/>
            <person name="Mayjonade B."/>
            <person name="Legrand L."/>
            <person name="Gill N."/>
            <person name="Kane N.C."/>
            <person name="Bowers J.E."/>
            <person name="Hubner S."/>
            <person name="Bellec A."/>
            <person name="Berard A."/>
            <person name="Berges H."/>
            <person name="Blanchet N."/>
            <person name="Boniface M.C."/>
            <person name="Brunel D."/>
            <person name="Catrice O."/>
            <person name="Chaidir N."/>
            <person name="Claudel C."/>
            <person name="Donnadieu C."/>
            <person name="Faraut T."/>
            <person name="Fievet G."/>
            <person name="Helmstetter N."/>
            <person name="King M."/>
            <person name="Knapp S.J."/>
            <person name="Lai Z."/>
            <person name="Le Paslier M.C."/>
            <person name="Lippi Y."/>
            <person name="Lorenzon L."/>
            <person name="Mandel J.R."/>
            <person name="Marage G."/>
            <person name="Marchand G."/>
            <person name="Marquand E."/>
            <person name="Bret-Mestries E."/>
            <person name="Morien E."/>
            <person name="Nambeesan S."/>
            <person name="Nguyen T."/>
            <person name="Pegot-Espagnet P."/>
            <person name="Pouilly N."/>
            <person name="Raftis F."/>
            <person name="Sallet E."/>
            <person name="Schiex T."/>
            <person name="Thomas J."/>
            <person name="Vandecasteele C."/>
            <person name="Vares D."/>
            <person name="Vear F."/>
            <person name="Vautrin S."/>
            <person name="Crespi M."/>
            <person name="Mangin B."/>
            <person name="Burke J.M."/>
            <person name="Salse J."/>
            <person name="Munos S."/>
            <person name="Vincourt P."/>
            <person name="Rieseberg L.H."/>
            <person name="Langlade N.B."/>
        </authorList>
    </citation>
    <scope>NUCLEOTIDE SEQUENCE [LARGE SCALE GENOMIC DNA]</scope>
    <source>
        <strain evidence="7">cv. SF193</strain>
        <tissue evidence="5">Leaves</tissue>
    </source>
</reference>
<keyword evidence="1" id="KW-0805">Transcription regulation</keyword>
<feature type="short sequence motif" description="VHIID" evidence="3">
    <location>
        <begin position="271"/>
        <end position="275"/>
    </location>
</feature>
<keyword evidence="7" id="KW-1185">Reference proteome</keyword>
<dbReference type="STRING" id="4232.A0A251VIB0"/>
<sequence>MEKPNEIHNYSKEDVENQEIDSSRKLPSLYEENDSKNKSGRISFSAEYDQVEHELLKSFHQLDALFQDTIPLFGSYKHKTQERVDDIESQYSELIKPRARSHDHVASFDESVRKLSTYELIRLGGERFIQSRSKTDLSLSTHTYADSFLGLSDQELKDVQLIENLLLSSEKVAQQEFERANNLLDWCDASSSSTGNPIQRVVYYFLKALREKIDKKSRTGPGNKHDYDMEGKILSASSTIVSIYQKLPFYQAGHFSGVQALVDRVSGSRRVHVIDLAIRQGIQIMILMQALSSQPDFSIKHLKISAVGTRHEQQIKQTGDRLKSFAESIKLSFSFNIVIVEDILDFNKDLLQIDAREALGVYSAYGLWSMIAQPDRLESLMKVIKSINPRVMVTCEVAANLNSPNFVNRLIEALFYHGAVFDSLEDCMDREDENRSIMESIYLGEAIRCIVASDGAERAIRHVNIDVWRKFFARFGMKEIELTMSTLYQAKLMMGKFSCGSSCTFDMDGKSVIIGWKGTPIKCLSAWEFS</sequence>
<dbReference type="EMBL" id="CM007891">
    <property type="protein sequence ID" value="OTG34682.1"/>
    <property type="molecule type" value="Genomic_DNA"/>
</dbReference>
<dbReference type="Proteomes" id="UP000215914">
    <property type="component" value="Chromosome 2"/>
</dbReference>
<dbReference type="PROSITE" id="PS50985">
    <property type="entry name" value="GRAS"/>
    <property type="match status" value="1"/>
</dbReference>
<evidence type="ECO:0000256" key="1">
    <source>
        <dbReference type="ARBA" id="ARBA00023015"/>
    </source>
</evidence>
<dbReference type="Gramene" id="mRNA:HanXRQr2_Chr02g0074611">
    <property type="protein sequence ID" value="CDS:HanXRQr2_Chr02g0074611.1"/>
    <property type="gene ID" value="HanXRQr2_Chr02g0074611"/>
</dbReference>
<feature type="region of interest" description="SAW" evidence="3">
    <location>
        <begin position="452"/>
        <end position="528"/>
    </location>
</feature>
<reference evidence="6" key="2">
    <citation type="submission" date="2017-02" db="EMBL/GenBank/DDBJ databases">
        <title>Sunflower complete genome.</title>
        <authorList>
            <person name="Langlade N."/>
            <person name="Munos S."/>
        </authorList>
    </citation>
    <scope>NUCLEOTIDE SEQUENCE [LARGE SCALE GENOMIC DNA]</scope>
    <source>
        <tissue evidence="6">Leaves</tissue>
    </source>
</reference>
<evidence type="ECO:0000313" key="6">
    <source>
        <dbReference type="EMBL" id="OTG34682.1"/>
    </source>
</evidence>
<dbReference type="GO" id="GO:0003700">
    <property type="term" value="F:DNA-binding transcription factor activity"/>
    <property type="evidence" value="ECO:0000318"/>
    <property type="project" value="GO_Central"/>
</dbReference>
<dbReference type="GO" id="GO:0006355">
    <property type="term" value="P:regulation of DNA-templated transcription"/>
    <property type="evidence" value="ECO:0000318"/>
    <property type="project" value="GO_Central"/>
</dbReference>
<dbReference type="GO" id="GO:0043565">
    <property type="term" value="F:sequence-specific DNA binding"/>
    <property type="evidence" value="ECO:0000318"/>
    <property type="project" value="GO_Central"/>
</dbReference>
<dbReference type="Pfam" id="PF03514">
    <property type="entry name" value="GRAS"/>
    <property type="match status" value="1"/>
</dbReference>
<evidence type="ECO:0000313" key="7">
    <source>
        <dbReference type="Proteomes" id="UP000215914"/>
    </source>
</evidence>
<organism evidence="6 7">
    <name type="scientific">Helianthus annuus</name>
    <name type="common">Common sunflower</name>
    <dbReference type="NCBI Taxonomy" id="4232"/>
    <lineage>
        <taxon>Eukaryota</taxon>
        <taxon>Viridiplantae</taxon>
        <taxon>Streptophyta</taxon>
        <taxon>Embryophyta</taxon>
        <taxon>Tracheophyta</taxon>
        <taxon>Spermatophyta</taxon>
        <taxon>Magnoliopsida</taxon>
        <taxon>eudicotyledons</taxon>
        <taxon>Gunneridae</taxon>
        <taxon>Pentapetalae</taxon>
        <taxon>asterids</taxon>
        <taxon>campanulids</taxon>
        <taxon>Asterales</taxon>
        <taxon>Asteraceae</taxon>
        <taxon>Asteroideae</taxon>
        <taxon>Heliantheae alliance</taxon>
        <taxon>Heliantheae</taxon>
        <taxon>Helianthus</taxon>
    </lineage>
</organism>